<accession>E8U5T8</accession>
<dbReference type="AlphaFoldDB" id="E8U5T8"/>
<sequence length="162" mass="16400" precursor="true">MKLPLLLAALLLPVPAAAQSATPSAPGAAAAYTFDILDAQRQVIGTYDLNGRLTVRGDLSAGAFLRVARPGVSRLFPLAAPVTDRTALGDVTVQNGGAPVTLAALLQVDRPAPGTAAPSPTSQQMNSLLGLSTSIGTVNIGMSTSIGLNGGVLVLPLFFPPF</sequence>
<dbReference type="KEGG" id="dmr:Deima_0771"/>
<reference evidence="3" key="2">
    <citation type="submission" date="2011-01" db="EMBL/GenBank/DDBJ databases">
        <title>The complete genome of Deinococcus maricopensis DSM 21211.</title>
        <authorList>
            <consortium name="US DOE Joint Genome Institute (JGI-PGF)"/>
            <person name="Lucas S."/>
            <person name="Copeland A."/>
            <person name="Lapidus A."/>
            <person name="Goodwin L."/>
            <person name="Pitluck S."/>
            <person name="Kyrpides N."/>
            <person name="Mavromatis K."/>
            <person name="Pagani I."/>
            <person name="Ivanova N."/>
            <person name="Ovchinnikova G."/>
            <person name="Zeytun A."/>
            <person name="Detter J.C."/>
            <person name="Han C."/>
            <person name="Land M."/>
            <person name="Hauser L."/>
            <person name="Markowitz V."/>
            <person name="Cheng J.-F."/>
            <person name="Hugenholtz P."/>
            <person name="Woyke T."/>
            <person name="Wu D."/>
            <person name="Pukall R."/>
            <person name="Gehrich-Schroeter G."/>
            <person name="Brambilla E."/>
            <person name="Klenk H.-P."/>
            <person name="Eisen J.A."/>
        </authorList>
    </citation>
    <scope>NUCLEOTIDE SEQUENCE [LARGE SCALE GENOMIC DNA]</scope>
    <source>
        <strain evidence="3">DSM 21211 / LMG 22137 / NRRL B-23946 / LB-34</strain>
    </source>
</reference>
<dbReference type="Proteomes" id="UP000008635">
    <property type="component" value="Chromosome"/>
</dbReference>
<evidence type="ECO:0000313" key="3">
    <source>
        <dbReference type="Proteomes" id="UP000008635"/>
    </source>
</evidence>
<gene>
    <name evidence="2" type="ordered locus">Deima_0771</name>
</gene>
<protein>
    <submittedName>
        <fullName evidence="2">Uncharacterized protein</fullName>
    </submittedName>
</protein>
<evidence type="ECO:0000256" key="1">
    <source>
        <dbReference type="SAM" id="SignalP"/>
    </source>
</evidence>
<keyword evidence="3" id="KW-1185">Reference proteome</keyword>
<name>E8U5T8_DEIML</name>
<keyword evidence="1" id="KW-0732">Signal</keyword>
<dbReference type="OrthoDB" id="9896884at2"/>
<dbReference type="RefSeq" id="WP_013555932.1">
    <property type="nucleotide sequence ID" value="NC_014958.1"/>
</dbReference>
<evidence type="ECO:0000313" key="2">
    <source>
        <dbReference type="EMBL" id="ADV66427.1"/>
    </source>
</evidence>
<reference evidence="2 3" key="1">
    <citation type="journal article" date="2011" name="Stand. Genomic Sci.">
        <title>Complete genome sequence of Deinococcus maricopensis type strain (LB-34).</title>
        <authorList>
            <person name="Pukall R."/>
            <person name="Zeytun A."/>
            <person name="Lucas S."/>
            <person name="Lapidus A."/>
            <person name="Hammon N."/>
            <person name="Deshpande S."/>
            <person name="Nolan M."/>
            <person name="Cheng J.F."/>
            <person name="Pitluck S."/>
            <person name="Liolios K."/>
            <person name="Pagani I."/>
            <person name="Mikhailova N."/>
            <person name="Ivanova N."/>
            <person name="Mavromatis K."/>
            <person name="Pati A."/>
            <person name="Tapia R."/>
            <person name="Han C."/>
            <person name="Goodwin L."/>
            <person name="Chen A."/>
            <person name="Palaniappan K."/>
            <person name="Land M."/>
            <person name="Hauser L."/>
            <person name="Chang Y.J."/>
            <person name="Jeffries C.D."/>
            <person name="Brambilla E.M."/>
            <person name="Rohde M."/>
            <person name="Goker M."/>
            <person name="Detter J.C."/>
            <person name="Woyke T."/>
            <person name="Bristow J."/>
            <person name="Eisen J.A."/>
            <person name="Markowitz V."/>
            <person name="Hugenholtz P."/>
            <person name="Kyrpides N.C."/>
            <person name="Klenk H.P."/>
        </authorList>
    </citation>
    <scope>NUCLEOTIDE SEQUENCE [LARGE SCALE GENOMIC DNA]</scope>
    <source>
        <strain evidence="3">DSM 21211 / LMG 22137 / NRRL B-23946 / LB-34</strain>
    </source>
</reference>
<organism evidence="2 3">
    <name type="scientific">Deinococcus maricopensis (strain DSM 21211 / LMG 22137 / NRRL B-23946 / LB-34)</name>
    <dbReference type="NCBI Taxonomy" id="709986"/>
    <lineage>
        <taxon>Bacteria</taxon>
        <taxon>Thermotogati</taxon>
        <taxon>Deinococcota</taxon>
        <taxon>Deinococci</taxon>
        <taxon>Deinococcales</taxon>
        <taxon>Deinococcaceae</taxon>
        <taxon>Deinococcus</taxon>
    </lineage>
</organism>
<dbReference type="HOGENOM" id="CLU_1632679_0_0_0"/>
<feature type="chain" id="PRO_5003232217" evidence="1">
    <location>
        <begin position="19"/>
        <end position="162"/>
    </location>
</feature>
<feature type="signal peptide" evidence="1">
    <location>
        <begin position="1"/>
        <end position="18"/>
    </location>
</feature>
<dbReference type="STRING" id="709986.Deima_0771"/>
<proteinExistence type="predicted"/>
<dbReference type="EMBL" id="CP002454">
    <property type="protein sequence ID" value="ADV66427.1"/>
    <property type="molecule type" value="Genomic_DNA"/>
</dbReference>